<keyword evidence="1" id="KW-0227">DNA damage</keyword>
<evidence type="ECO:0000313" key="2">
    <source>
        <dbReference type="EMBL" id="KAK2961527.1"/>
    </source>
</evidence>
<dbReference type="Gene3D" id="3.30.70.1220">
    <property type="entry name" value="TFB5-like"/>
    <property type="match status" value="1"/>
</dbReference>
<dbReference type="Pfam" id="PF06331">
    <property type="entry name" value="Tfb5"/>
    <property type="match status" value="1"/>
</dbReference>
<gene>
    <name evidence="2" type="ORF">BLNAU_3649</name>
</gene>
<keyword evidence="1" id="KW-0539">Nucleus</keyword>
<protein>
    <recommendedName>
        <fullName evidence="1">General transcription and DNA repair factor IIH subunit TFB5</fullName>
    </recommendedName>
</protein>
<keyword evidence="3" id="KW-1185">Reference proteome</keyword>
<dbReference type="InterPro" id="IPR035935">
    <property type="entry name" value="TFB5-like_sf"/>
</dbReference>
<keyword evidence="1" id="KW-0804">Transcription</keyword>
<comment type="function">
    <text evidence="1">In NER, TFIIH acts by opening DNA around the lesion to allow the excision of the damaged oligonucleotide and its replacement by a new DNA fragment. In transcription, TFIIH has an essential role in transcription initiation. When the pre-initiation complex (PIC) has been established, TFIIH is required for promoter opening and promoter escape.</text>
</comment>
<dbReference type="SUPFAM" id="SSF142897">
    <property type="entry name" value="TFB5-like"/>
    <property type="match status" value="1"/>
</dbReference>
<comment type="caution">
    <text evidence="2">The sequence shown here is derived from an EMBL/GenBank/DDBJ whole genome shotgun (WGS) entry which is preliminary data.</text>
</comment>
<sequence length="79" mass="9272">MSVYSETGYILQSDESIIEYLKFYEKEMIQKTSQKFIISQLDSEKLFVKQSSHDLIKQIITEHQDKCATISNDFDDSIK</sequence>
<comment type="subunit">
    <text evidence="1">Component of the 7-subunit TFIIH core complex.</text>
</comment>
<reference evidence="2 3" key="1">
    <citation type="journal article" date="2022" name="bioRxiv">
        <title>Genomics of Preaxostyla Flagellates Illuminates Evolutionary Transitions and the Path Towards Mitochondrial Loss.</title>
        <authorList>
            <person name="Novak L.V.F."/>
            <person name="Treitli S.C."/>
            <person name="Pyrih J."/>
            <person name="Halakuc P."/>
            <person name="Pipaliya S.V."/>
            <person name="Vacek V."/>
            <person name="Brzon O."/>
            <person name="Soukal P."/>
            <person name="Eme L."/>
            <person name="Dacks J.B."/>
            <person name="Karnkowska A."/>
            <person name="Elias M."/>
            <person name="Hampl V."/>
        </authorList>
    </citation>
    <scope>NUCLEOTIDE SEQUENCE [LARGE SCALE GENOMIC DNA]</scope>
    <source>
        <strain evidence="2">NAU3</strain>
        <tissue evidence="2">Gut</tissue>
    </source>
</reference>
<evidence type="ECO:0000313" key="3">
    <source>
        <dbReference type="Proteomes" id="UP001281761"/>
    </source>
</evidence>
<proteinExistence type="inferred from homology"/>
<comment type="subcellular location">
    <subcellularLocation>
        <location evidence="1">Nucleus</location>
    </subcellularLocation>
</comment>
<keyword evidence="1" id="KW-0805">Transcription regulation</keyword>
<dbReference type="InterPro" id="IPR009400">
    <property type="entry name" value="TFIIH_TTDA/Tfb5"/>
</dbReference>
<keyword evidence="1" id="KW-0234">DNA repair</keyword>
<evidence type="ECO:0000256" key="1">
    <source>
        <dbReference type="RuleBase" id="RU368032"/>
    </source>
</evidence>
<dbReference type="EMBL" id="JARBJD010000016">
    <property type="protein sequence ID" value="KAK2961527.1"/>
    <property type="molecule type" value="Genomic_DNA"/>
</dbReference>
<comment type="similarity">
    <text evidence="1">Belongs to the TFB5 family.</text>
</comment>
<name>A0ABQ9YCN2_9EUKA</name>
<accession>A0ABQ9YCN2</accession>
<organism evidence="2 3">
    <name type="scientific">Blattamonas nauphoetae</name>
    <dbReference type="NCBI Taxonomy" id="2049346"/>
    <lineage>
        <taxon>Eukaryota</taxon>
        <taxon>Metamonada</taxon>
        <taxon>Preaxostyla</taxon>
        <taxon>Oxymonadida</taxon>
        <taxon>Blattamonas</taxon>
    </lineage>
</organism>
<dbReference type="Proteomes" id="UP001281761">
    <property type="component" value="Unassembled WGS sequence"/>
</dbReference>